<dbReference type="OrthoDB" id="5418055at2759"/>
<evidence type="ECO:0000259" key="20">
    <source>
        <dbReference type="SMART" id="SM00892"/>
    </source>
</evidence>
<dbReference type="InterPro" id="IPR040255">
    <property type="entry name" value="Non-specific_endonuclease"/>
</dbReference>
<dbReference type="GO" id="GO:0005634">
    <property type="term" value="C:nucleus"/>
    <property type="evidence" value="ECO:0007669"/>
    <property type="project" value="UniProtKB-ARBA"/>
</dbReference>
<dbReference type="GO" id="GO:0046872">
    <property type="term" value="F:metal ion binding"/>
    <property type="evidence" value="ECO:0007669"/>
    <property type="project" value="UniProtKB-KW"/>
</dbReference>
<dbReference type="GO" id="GO:0006401">
    <property type="term" value="P:RNA catabolic process"/>
    <property type="evidence" value="ECO:0007669"/>
    <property type="project" value="UniProtKB-ARBA"/>
</dbReference>
<dbReference type="EMBL" id="CCBQ010000025">
    <property type="protein sequence ID" value="CDO93421.1"/>
    <property type="molecule type" value="Genomic_DNA"/>
</dbReference>
<comment type="subcellular location">
    <subcellularLocation>
        <location evidence="3">Mitochondrion inner membrane</location>
    </subcellularLocation>
</comment>
<evidence type="ECO:0000256" key="9">
    <source>
        <dbReference type="ARBA" id="ARBA00022792"/>
    </source>
</evidence>
<keyword evidence="10 17" id="KW-0378">Hydrolase</keyword>
<feature type="active site" description="Proton acceptor" evidence="15">
    <location>
        <position position="153"/>
    </location>
</feature>
<evidence type="ECO:0000256" key="17">
    <source>
        <dbReference type="RuleBase" id="RU366055"/>
    </source>
</evidence>
<evidence type="ECO:0000256" key="12">
    <source>
        <dbReference type="ARBA" id="ARBA00023128"/>
    </source>
</evidence>
<dbReference type="PANTHER" id="PTHR13966">
    <property type="entry name" value="ENDONUCLEASE RELATED"/>
    <property type="match status" value="1"/>
</dbReference>
<keyword evidence="8 17" id="KW-0255">Endonuclease</keyword>
<dbReference type="GO" id="GO:0006309">
    <property type="term" value="P:apoptotic DNA fragmentation"/>
    <property type="evidence" value="ECO:0007669"/>
    <property type="project" value="TreeGrafter"/>
</dbReference>
<keyword evidence="13" id="KW-0472">Membrane</keyword>
<evidence type="ECO:0000256" key="15">
    <source>
        <dbReference type="PIRSR" id="PIRSR640255-1"/>
    </source>
</evidence>
<evidence type="ECO:0000256" key="1">
    <source>
        <dbReference type="ARBA" id="ARBA00001936"/>
    </source>
</evidence>
<dbReference type="CDD" id="cd00091">
    <property type="entry name" value="NUC"/>
    <property type="match status" value="1"/>
</dbReference>
<dbReference type="SMART" id="SM00477">
    <property type="entry name" value="NUC"/>
    <property type="match status" value="1"/>
</dbReference>
<dbReference type="InterPro" id="IPR018524">
    <property type="entry name" value="DNA/RNA_endonuclease_AS"/>
</dbReference>
<keyword evidence="6 17" id="KW-0540">Nuclease</keyword>
<dbReference type="GO" id="GO:0000014">
    <property type="term" value="F:single-stranded DNA endodeoxyribonuclease activity"/>
    <property type="evidence" value="ECO:0007669"/>
    <property type="project" value="TreeGrafter"/>
</dbReference>
<evidence type="ECO:0000256" key="18">
    <source>
        <dbReference type="SAM" id="MobiDB-lite"/>
    </source>
</evidence>
<dbReference type="PROSITE" id="PS01070">
    <property type="entry name" value="NUCLEASE_NON_SPEC"/>
    <property type="match status" value="1"/>
</dbReference>
<keyword evidence="14" id="KW-0464">Manganese</keyword>
<evidence type="ECO:0000256" key="11">
    <source>
        <dbReference type="ARBA" id="ARBA00022842"/>
    </source>
</evidence>
<evidence type="ECO:0000256" key="5">
    <source>
        <dbReference type="ARBA" id="ARBA00011738"/>
    </source>
</evidence>
<dbReference type="GO" id="GO:0003676">
    <property type="term" value="F:nucleic acid binding"/>
    <property type="evidence" value="ECO:0007669"/>
    <property type="project" value="InterPro"/>
</dbReference>
<evidence type="ECO:0000256" key="7">
    <source>
        <dbReference type="ARBA" id="ARBA00022723"/>
    </source>
</evidence>
<dbReference type="FunFam" id="3.40.570.10:FF:000004">
    <property type="entry name" value="Nuclease 1, mitochondrial"/>
    <property type="match status" value="1"/>
</dbReference>
<dbReference type="AlphaFoldDB" id="A0A0A8L3E9"/>
<proteinExistence type="inferred from homology"/>
<comment type="caution">
    <text evidence="21">The sequence shown here is derived from an EMBL/GenBank/DDBJ whole genome shotgun (WGS) entry which is preliminary data.</text>
</comment>
<comment type="cofactor">
    <cofactor evidence="1">
        <name>Mn(2+)</name>
        <dbReference type="ChEBI" id="CHEBI:29035"/>
    </cofactor>
</comment>
<evidence type="ECO:0000256" key="4">
    <source>
        <dbReference type="ARBA" id="ARBA00010052"/>
    </source>
</evidence>
<dbReference type="SUPFAM" id="SSF54060">
    <property type="entry name" value="His-Me finger endonucleases"/>
    <property type="match status" value="1"/>
</dbReference>
<comment type="cofactor">
    <cofactor evidence="2 17">
        <name>Mg(2+)</name>
        <dbReference type="ChEBI" id="CHEBI:18420"/>
    </cofactor>
</comment>
<feature type="binding site" evidence="16">
    <location>
        <position position="185"/>
    </location>
    <ligand>
        <name>Mg(2+)</name>
        <dbReference type="ChEBI" id="CHEBI:18420"/>
        <note>catalytic</note>
    </ligand>
</feature>
<dbReference type="GO" id="GO:0005743">
    <property type="term" value="C:mitochondrial inner membrane"/>
    <property type="evidence" value="ECO:0007669"/>
    <property type="project" value="UniProtKB-SubCell"/>
</dbReference>
<accession>A0A0A8L3E9</accession>
<dbReference type="Gene3D" id="3.40.570.10">
    <property type="entry name" value="Extracellular Endonuclease, subunit A"/>
    <property type="match status" value="1"/>
</dbReference>
<evidence type="ECO:0000256" key="14">
    <source>
        <dbReference type="ARBA" id="ARBA00023211"/>
    </source>
</evidence>
<evidence type="ECO:0000256" key="13">
    <source>
        <dbReference type="ARBA" id="ARBA00023136"/>
    </source>
</evidence>
<protein>
    <recommendedName>
        <fullName evidence="17">Endonuclease</fullName>
        <ecNumber evidence="17">3.1.30.-</ecNumber>
    </recommendedName>
</protein>
<feature type="domain" description="DNA/RNA non-specific endonuclease/pyrophosphatase/phosphodiesterase" evidence="20">
    <location>
        <begin position="88"/>
        <end position="305"/>
    </location>
</feature>
<evidence type="ECO:0000256" key="2">
    <source>
        <dbReference type="ARBA" id="ARBA00001946"/>
    </source>
</evidence>
<keyword evidence="12" id="KW-0496">Mitochondrion</keyword>
<feature type="domain" description="ENPP1-3/EXOG-like endonuclease/phosphodiesterase" evidence="19">
    <location>
        <begin position="89"/>
        <end position="305"/>
    </location>
</feature>
<evidence type="ECO:0000313" key="22">
    <source>
        <dbReference type="Proteomes" id="UP000031516"/>
    </source>
</evidence>
<evidence type="ECO:0000256" key="10">
    <source>
        <dbReference type="ARBA" id="ARBA00022801"/>
    </source>
</evidence>
<comment type="subunit">
    <text evidence="5">Homodimer.</text>
</comment>
<keyword evidence="22" id="KW-1185">Reference proteome</keyword>
<reference evidence="21 22" key="1">
    <citation type="submission" date="2014-03" db="EMBL/GenBank/DDBJ databases">
        <title>The genome of Kluyveromyces dobzhanskii.</title>
        <authorList>
            <person name="Nystedt B."/>
            <person name="Astrom S."/>
        </authorList>
    </citation>
    <scope>NUCLEOTIDE SEQUENCE [LARGE SCALE GENOMIC DNA]</scope>
    <source>
        <strain evidence="21 22">CBS 2104</strain>
    </source>
</reference>
<organism evidence="21 22">
    <name type="scientific">Kluyveromyces dobzhanskii CBS 2104</name>
    <dbReference type="NCBI Taxonomy" id="1427455"/>
    <lineage>
        <taxon>Eukaryota</taxon>
        <taxon>Fungi</taxon>
        <taxon>Dikarya</taxon>
        <taxon>Ascomycota</taxon>
        <taxon>Saccharomycotina</taxon>
        <taxon>Saccharomycetes</taxon>
        <taxon>Saccharomycetales</taxon>
        <taxon>Saccharomycetaceae</taxon>
        <taxon>Kluyveromyces</taxon>
    </lineage>
</organism>
<evidence type="ECO:0000259" key="19">
    <source>
        <dbReference type="SMART" id="SM00477"/>
    </source>
</evidence>
<dbReference type="GO" id="GO:0004521">
    <property type="term" value="F:RNA endonuclease activity"/>
    <property type="evidence" value="ECO:0007669"/>
    <property type="project" value="TreeGrafter"/>
</dbReference>
<dbReference type="PANTHER" id="PTHR13966:SF5">
    <property type="entry name" value="ENDONUCLEASE G, MITOCHONDRIAL"/>
    <property type="match status" value="1"/>
</dbReference>
<comment type="similarity">
    <text evidence="4 17">Belongs to the DNA/RNA non-specific endonuclease family.</text>
</comment>
<dbReference type="InterPro" id="IPR020821">
    <property type="entry name" value="ENPP1-3/EXOG-like_nuc-like"/>
</dbReference>
<dbReference type="InterPro" id="IPR044925">
    <property type="entry name" value="His-Me_finger_sf"/>
</dbReference>
<dbReference type="Pfam" id="PF01223">
    <property type="entry name" value="Endonuclease_NS"/>
    <property type="match status" value="1"/>
</dbReference>
<evidence type="ECO:0000256" key="3">
    <source>
        <dbReference type="ARBA" id="ARBA00004273"/>
    </source>
</evidence>
<dbReference type="SMART" id="SM00892">
    <property type="entry name" value="Endonuclease_NS"/>
    <property type="match status" value="1"/>
</dbReference>
<evidence type="ECO:0000256" key="16">
    <source>
        <dbReference type="PIRSR" id="PIRSR640255-2"/>
    </source>
</evidence>
<feature type="region of interest" description="Disordered" evidence="18">
    <location>
        <begin position="30"/>
        <end position="58"/>
    </location>
</feature>
<name>A0A0A8L3E9_9SACH</name>
<gene>
    <name evidence="21" type="ORF">KLDO_g1718</name>
</gene>
<dbReference type="InterPro" id="IPR044929">
    <property type="entry name" value="DNA/RNA_non-sp_Endonuclease_sf"/>
</dbReference>
<evidence type="ECO:0000256" key="6">
    <source>
        <dbReference type="ARBA" id="ARBA00022722"/>
    </source>
</evidence>
<keyword evidence="11" id="KW-0460">Magnesium</keyword>
<feature type="compositionally biased region" description="Low complexity" evidence="18">
    <location>
        <begin position="30"/>
        <end position="57"/>
    </location>
</feature>
<dbReference type="InterPro" id="IPR001604">
    <property type="entry name" value="Endo_G_ENPP1-like_dom"/>
</dbReference>
<evidence type="ECO:0000256" key="8">
    <source>
        <dbReference type="ARBA" id="ARBA00022759"/>
    </source>
</evidence>
<evidence type="ECO:0000313" key="21">
    <source>
        <dbReference type="EMBL" id="CDO93421.1"/>
    </source>
</evidence>
<dbReference type="Proteomes" id="UP000031516">
    <property type="component" value="Unassembled WGS sequence"/>
</dbReference>
<dbReference type="EC" id="3.1.30.-" evidence="17"/>
<sequence>MSLSRNAIGALIGVGTVSYFWGKSNASSGSNSGTVPVGSGSSSNSNSGVPSGSGSSNKAGSISLVGSKVDPGAFFKYGFPGPIHDLETREEFISCYDRRTKNPYWVLEHITPESLKTKGANRKNSFFREDEQIPEMFRGKLKDYFRSGYDRGHQAPAANAKFSQQAMDDTFYLTNMCPQVGEGFNRDYWAHLEYFCRQLADKYNSVRIVTGPLYLPKRDVSDGKFRVTYEMIGNPPSIAVPTHFFKLIVAEKPKQLSTSDELHVAAFVLPNAPISNSTKLIEFEVPVNALERSSGLQLLQNVPVEKKKELCKQVRCEITVREFNNSVAALPCK</sequence>
<keyword evidence="9" id="KW-0999">Mitochondrion inner membrane</keyword>
<keyword evidence="7 16" id="KW-0479">Metal-binding</keyword>